<evidence type="ECO:0000313" key="8">
    <source>
        <dbReference type="EMBL" id="PIV41749.1"/>
    </source>
</evidence>
<feature type="transmembrane region" description="Helical" evidence="6">
    <location>
        <begin position="7"/>
        <end position="29"/>
    </location>
</feature>
<dbReference type="GO" id="GO:0008360">
    <property type="term" value="P:regulation of cell shape"/>
    <property type="evidence" value="ECO:0007669"/>
    <property type="project" value="UniProtKB-KW"/>
</dbReference>
<sequence length="264" mass="29256">MKPAFNYKIIVIPVLVVVFFVVSNLTGFFKPVKNFFYSFSQPIQRTLWKTGNSVSDFFGGILEIKILKKELEAVYLENQALRGRIAVLAELKKENEDLRTALNIGLEKDFELELAQITGKDVSQDSILVDKGSKDGILKGFPVITSQKILLGRIGEVYENFSEVILISNKDSSFSVKIQDKDASGIVKGEGSLMLFLDLIPKNKEISEGEFVITTALGGIFPKGILVGEITEVKKTDIQPFQTAGIKPSFKIDGLDGVFIITHF</sequence>
<dbReference type="InterPro" id="IPR007221">
    <property type="entry name" value="MreC"/>
</dbReference>
<keyword evidence="6" id="KW-1133">Transmembrane helix</keyword>
<dbReference type="InterPro" id="IPR055342">
    <property type="entry name" value="MreC_beta-barrel_core"/>
</dbReference>
<feature type="coiled-coil region" evidence="5">
    <location>
        <begin position="64"/>
        <end position="108"/>
    </location>
</feature>
<dbReference type="EMBL" id="PEUA01000068">
    <property type="protein sequence ID" value="PIV41749.1"/>
    <property type="molecule type" value="Genomic_DNA"/>
</dbReference>
<dbReference type="InterPro" id="IPR042177">
    <property type="entry name" value="Cell/Rod_1"/>
</dbReference>
<organism evidence="8 9">
    <name type="scientific">Candidatus Nealsonbacteria bacterium CG02_land_8_20_14_3_00_40_11</name>
    <dbReference type="NCBI Taxonomy" id="1974700"/>
    <lineage>
        <taxon>Bacteria</taxon>
        <taxon>Candidatus Nealsoniibacteriota</taxon>
    </lineage>
</organism>
<evidence type="ECO:0000313" key="9">
    <source>
        <dbReference type="Proteomes" id="UP000230304"/>
    </source>
</evidence>
<comment type="similarity">
    <text evidence="1">Belongs to the MreC family.</text>
</comment>
<dbReference type="Gene3D" id="2.40.10.350">
    <property type="entry name" value="Rod shape-determining protein MreC, domain 2"/>
    <property type="match status" value="1"/>
</dbReference>
<evidence type="ECO:0000256" key="4">
    <source>
        <dbReference type="ARBA" id="ARBA00032089"/>
    </source>
</evidence>
<comment type="caution">
    <text evidence="8">The sequence shown here is derived from an EMBL/GenBank/DDBJ whole genome shotgun (WGS) entry which is preliminary data.</text>
</comment>
<keyword evidence="6" id="KW-0472">Membrane</keyword>
<proteinExistence type="inferred from homology"/>
<keyword evidence="3" id="KW-0133">Cell shape</keyword>
<dbReference type="InterPro" id="IPR042175">
    <property type="entry name" value="Cell/Rod_MreC_2"/>
</dbReference>
<evidence type="ECO:0000256" key="1">
    <source>
        <dbReference type="ARBA" id="ARBA00009369"/>
    </source>
</evidence>
<keyword evidence="5" id="KW-0175">Coiled coil</keyword>
<dbReference type="PIRSF" id="PIRSF038471">
    <property type="entry name" value="MreC"/>
    <property type="match status" value="1"/>
</dbReference>
<name>A0A2M7D777_9BACT</name>
<gene>
    <name evidence="8" type="primary">mreC</name>
    <name evidence="8" type="ORF">COS26_03090</name>
</gene>
<dbReference type="AlphaFoldDB" id="A0A2M7D777"/>
<dbReference type="GO" id="GO:0005886">
    <property type="term" value="C:plasma membrane"/>
    <property type="evidence" value="ECO:0007669"/>
    <property type="project" value="TreeGrafter"/>
</dbReference>
<evidence type="ECO:0000256" key="3">
    <source>
        <dbReference type="ARBA" id="ARBA00022960"/>
    </source>
</evidence>
<protein>
    <recommendedName>
        <fullName evidence="2">Cell shape-determining protein MreC</fullName>
    </recommendedName>
    <alternativeName>
        <fullName evidence="4">Cell shape protein MreC</fullName>
    </alternativeName>
</protein>
<evidence type="ECO:0000256" key="2">
    <source>
        <dbReference type="ARBA" id="ARBA00013855"/>
    </source>
</evidence>
<evidence type="ECO:0000256" key="6">
    <source>
        <dbReference type="SAM" id="Phobius"/>
    </source>
</evidence>
<dbReference type="Gene3D" id="2.40.10.340">
    <property type="entry name" value="Rod shape-determining protein MreC, domain 1"/>
    <property type="match status" value="1"/>
</dbReference>
<keyword evidence="6" id="KW-0812">Transmembrane</keyword>
<evidence type="ECO:0000259" key="7">
    <source>
        <dbReference type="Pfam" id="PF04085"/>
    </source>
</evidence>
<dbReference type="PANTHER" id="PTHR34138">
    <property type="entry name" value="CELL SHAPE-DETERMINING PROTEIN MREC"/>
    <property type="match status" value="1"/>
</dbReference>
<dbReference type="PANTHER" id="PTHR34138:SF1">
    <property type="entry name" value="CELL SHAPE-DETERMINING PROTEIN MREC"/>
    <property type="match status" value="1"/>
</dbReference>
<accession>A0A2M7D777</accession>
<dbReference type="Proteomes" id="UP000230304">
    <property type="component" value="Unassembled WGS sequence"/>
</dbReference>
<dbReference type="Pfam" id="PF04085">
    <property type="entry name" value="MreC"/>
    <property type="match status" value="1"/>
</dbReference>
<feature type="domain" description="Rod shape-determining protein MreC beta-barrel core" evidence="7">
    <location>
        <begin position="123"/>
        <end position="261"/>
    </location>
</feature>
<reference evidence="9" key="1">
    <citation type="submission" date="2017-09" db="EMBL/GenBank/DDBJ databases">
        <title>Depth-based differentiation of microbial function through sediment-hosted aquifers and enrichment of novel symbionts in the deep terrestrial subsurface.</title>
        <authorList>
            <person name="Probst A.J."/>
            <person name="Ladd B."/>
            <person name="Jarett J.K."/>
            <person name="Geller-Mcgrath D.E."/>
            <person name="Sieber C.M.K."/>
            <person name="Emerson J.B."/>
            <person name="Anantharaman K."/>
            <person name="Thomas B.C."/>
            <person name="Malmstrom R."/>
            <person name="Stieglmeier M."/>
            <person name="Klingl A."/>
            <person name="Woyke T."/>
            <person name="Ryan C.M."/>
            <person name="Banfield J.F."/>
        </authorList>
    </citation>
    <scope>NUCLEOTIDE SEQUENCE [LARGE SCALE GENOMIC DNA]</scope>
</reference>
<dbReference type="NCBIfam" id="TIGR00219">
    <property type="entry name" value="mreC"/>
    <property type="match status" value="1"/>
</dbReference>
<evidence type="ECO:0000256" key="5">
    <source>
        <dbReference type="SAM" id="Coils"/>
    </source>
</evidence>